<organism evidence="2">
    <name type="scientific">Amblyomma maculatum</name>
    <name type="common">Gulf Coast tick</name>
    <dbReference type="NCBI Taxonomy" id="34609"/>
    <lineage>
        <taxon>Eukaryota</taxon>
        <taxon>Metazoa</taxon>
        <taxon>Ecdysozoa</taxon>
        <taxon>Arthropoda</taxon>
        <taxon>Chelicerata</taxon>
        <taxon>Arachnida</taxon>
        <taxon>Acari</taxon>
        <taxon>Parasitiformes</taxon>
        <taxon>Ixodida</taxon>
        <taxon>Ixodoidea</taxon>
        <taxon>Ixodidae</taxon>
        <taxon>Amblyomminae</taxon>
        <taxon>Amblyomma</taxon>
    </lineage>
</organism>
<proteinExistence type="evidence at transcript level"/>
<protein>
    <recommendedName>
        <fullName evidence="3">Lipocalin/cytosolic fatty-acid binding domain-containing protein</fullName>
    </recommendedName>
</protein>
<dbReference type="EMBL" id="JO844136">
    <property type="protein sequence ID" value="AEO35753.1"/>
    <property type="molecule type" value="mRNA"/>
</dbReference>
<feature type="signal peptide" evidence="1">
    <location>
        <begin position="1"/>
        <end position="17"/>
    </location>
</feature>
<evidence type="ECO:0000256" key="1">
    <source>
        <dbReference type="SAM" id="SignalP"/>
    </source>
</evidence>
<accession>G3MQI5</accession>
<keyword evidence="1" id="KW-0732">Signal</keyword>
<evidence type="ECO:0000313" key="2">
    <source>
        <dbReference type="EMBL" id="AEO35753.1"/>
    </source>
</evidence>
<feature type="chain" id="PRO_5003447759" description="Lipocalin/cytosolic fatty-acid binding domain-containing protein" evidence="1">
    <location>
        <begin position="18"/>
        <end position="202"/>
    </location>
</feature>
<reference evidence="2" key="1">
    <citation type="journal article" date="2011" name="PLoS ONE">
        <title>A deep insight into the sialotranscriptome of the gulf coast tick, Amblyomma maculatum.</title>
        <authorList>
            <person name="Karim S."/>
            <person name="Singh P."/>
            <person name="Ribeiro J.M."/>
        </authorList>
    </citation>
    <scope>NUCLEOTIDE SEQUENCE</scope>
    <source>
        <tissue evidence="2">Salivary gland</tissue>
    </source>
</reference>
<name>G3MQI5_AMBMU</name>
<evidence type="ECO:0008006" key="3">
    <source>
        <dbReference type="Google" id="ProtNLM"/>
    </source>
</evidence>
<sequence length="202" mass="23506">MSALSLVIVFFATEASAFSYSQLRNGLNTSIEEFYNTTDPVWTYESMVDETASFSCLVDVTANTTRSYLYFRRYFYSDGKRLTTPLMRVLDPAHPMKSRTTLVYDGAEPIYKQTNPQFQETLLYQSNDSSCGVFQYFKHPDVFRYDLRLWNCSLEAGPEEDCVKFFNEVYQVHTTTPPFRTLQKRKIYNHTCQDILKPPGQC</sequence>
<dbReference type="AlphaFoldDB" id="G3MQI5"/>